<reference evidence="1 2" key="1">
    <citation type="submission" date="2024-02" db="EMBL/GenBank/DDBJ databases">
        <authorList>
            <person name="Chen Y."/>
            <person name="Shah S."/>
            <person name="Dougan E. K."/>
            <person name="Thang M."/>
            <person name="Chan C."/>
        </authorList>
    </citation>
    <scope>NUCLEOTIDE SEQUENCE [LARGE SCALE GENOMIC DNA]</scope>
</reference>
<gene>
    <name evidence="1" type="ORF">SCF082_LOCUS49888</name>
</gene>
<name>A0ABP0S4A7_9DINO</name>
<accession>A0ABP0S4A7</accession>
<evidence type="ECO:0000313" key="2">
    <source>
        <dbReference type="Proteomes" id="UP001642464"/>
    </source>
</evidence>
<organism evidence="1 2">
    <name type="scientific">Durusdinium trenchii</name>
    <dbReference type="NCBI Taxonomy" id="1381693"/>
    <lineage>
        <taxon>Eukaryota</taxon>
        <taxon>Sar</taxon>
        <taxon>Alveolata</taxon>
        <taxon>Dinophyceae</taxon>
        <taxon>Suessiales</taxon>
        <taxon>Symbiodiniaceae</taxon>
        <taxon>Durusdinium</taxon>
    </lineage>
</organism>
<dbReference type="Proteomes" id="UP001642464">
    <property type="component" value="Unassembled WGS sequence"/>
</dbReference>
<protein>
    <submittedName>
        <fullName evidence="1">Ubiquitin-like domain-containing protein</fullName>
    </submittedName>
</protein>
<proteinExistence type="predicted"/>
<sequence length="220" mass="23963">MVGGLRGETENLAAKELLRLEALLELDEAYDLGRWGTAYCSYSLRGWVFQAELTSFLNQLHAATSQLGVAVSDMQSSVEHQEQRSRQRLQFTMVLASAGRVFRALSTNLMVQNAQDAESGATGVSLELRGEPAGATGLGSTVQDSSNEALVEAESHGVQPLELFPHCWHQTMPGPCPAHLTRPYVSAFLQEVTTFLQQTDFAATPGATDRYPHLSLLLRG</sequence>
<comment type="caution">
    <text evidence="1">The sequence shown here is derived from an EMBL/GenBank/DDBJ whole genome shotgun (WGS) entry which is preliminary data.</text>
</comment>
<dbReference type="EMBL" id="CAXAMM010042862">
    <property type="protein sequence ID" value="CAK9107150.1"/>
    <property type="molecule type" value="Genomic_DNA"/>
</dbReference>
<evidence type="ECO:0000313" key="1">
    <source>
        <dbReference type="EMBL" id="CAK9107150.1"/>
    </source>
</evidence>
<keyword evidence="2" id="KW-1185">Reference proteome</keyword>